<dbReference type="InParanoid" id="A0A0P0WNC5"/>
<reference evidence="2 3" key="2">
    <citation type="journal article" date="2013" name="Plant Cell Physiol.">
        <title>Rice Annotation Project Database (RAP-DB): an integrative and interactive database for rice genomics.</title>
        <authorList>
            <person name="Sakai H."/>
            <person name="Lee S.S."/>
            <person name="Tanaka T."/>
            <person name="Numa H."/>
            <person name="Kim J."/>
            <person name="Kawahara Y."/>
            <person name="Wakimoto H."/>
            <person name="Yang C.C."/>
            <person name="Iwamoto M."/>
            <person name="Abe T."/>
            <person name="Yamada Y."/>
            <person name="Muto A."/>
            <person name="Inokuchi H."/>
            <person name="Ikemura T."/>
            <person name="Matsumoto T."/>
            <person name="Sasaki T."/>
            <person name="Itoh T."/>
        </authorList>
    </citation>
    <scope>NUCLEOTIDE SEQUENCE [LARGE SCALE GENOMIC DNA]</scope>
    <source>
        <strain evidence="3">cv. Nipponbare</strain>
    </source>
</reference>
<organism evidence="2 3">
    <name type="scientific">Oryza sativa subsp. japonica</name>
    <name type="common">Rice</name>
    <dbReference type="NCBI Taxonomy" id="39947"/>
    <lineage>
        <taxon>Eukaryota</taxon>
        <taxon>Viridiplantae</taxon>
        <taxon>Streptophyta</taxon>
        <taxon>Embryophyta</taxon>
        <taxon>Tracheophyta</taxon>
        <taxon>Spermatophyta</taxon>
        <taxon>Magnoliopsida</taxon>
        <taxon>Liliopsida</taxon>
        <taxon>Poales</taxon>
        <taxon>Poaceae</taxon>
        <taxon>BOP clade</taxon>
        <taxon>Oryzoideae</taxon>
        <taxon>Oryzeae</taxon>
        <taxon>Oryzinae</taxon>
        <taxon>Oryza</taxon>
        <taxon>Oryza sativa</taxon>
    </lineage>
</organism>
<accession>A0A0P0WNC5</accession>
<proteinExistence type="predicted"/>
<evidence type="ECO:0000313" key="2">
    <source>
        <dbReference type="EMBL" id="BAS94442.1"/>
    </source>
</evidence>
<dbReference type="EMBL" id="AP014961">
    <property type="protein sequence ID" value="BAS94442.1"/>
    <property type="molecule type" value="Genomic_DNA"/>
</dbReference>
<dbReference type="Gramene" id="Os05t0464400-00">
    <property type="protein sequence ID" value="Os05t0464400-00"/>
    <property type="gene ID" value="Os05g0464400"/>
</dbReference>
<sequence>MMKGKDILKPRRLGCSSRDDDRGCTTASWDLAEATPQAERGGGGPGGQLRVPAFPPQHRLHALQEEHHFRVALACDSPDPRRDQEAANHETHHRSHLLA</sequence>
<reference evidence="3" key="1">
    <citation type="journal article" date="2005" name="Nature">
        <title>The map-based sequence of the rice genome.</title>
        <authorList>
            <consortium name="International rice genome sequencing project (IRGSP)"/>
            <person name="Matsumoto T."/>
            <person name="Wu J."/>
            <person name="Kanamori H."/>
            <person name="Katayose Y."/>
            <person name="Fujisawa M."/>
            <person name="Namiki N."/>
            <person name="Mizuno H."/>
            <person name="Yamamoto K."/>
            <person name="Antonio B.A."/>
            <person name="Baba T."/>
            <person name="Sakata K."/>
            <person name="Nagamura Y."/>
            <person name="Aoki H."/>
            <person name="Arikawa K."/>
            <person name="Arita K."/>
            <person name="Bito T."/>
            <person name="Chiden Y."/>
            <person name="Fujitsuka N."/>
            <person name="Fukunaka R."/>
            <person name="Hamada M."/>
            <person name="Harada C."/>
            <person name="Hayashi A."/>
            <person name="Hijishita S."/>
            <person name="Honda M."/>
            <person name="Hosokawa S."/>
            <person name="Ichikawa Y."/>
            <person name="Idonuma A."/>
            <person name="Iijima M."/>
            <person name="Ikeda M."/>
            <person name="Ikeno M."/>
            <person name="Ito K."/>
            <person name="Ito S."/>
            <person name="Ito T."/>
            <person name="Ito Y."/>
            <person name="Ito Y."/>
            <person name="Iwabuchi A."/>
            <person name="Kamiya K."/>
            <person name="Karasawa W."/>
            <person name="Kurita K."/>
            <person name="Katagiri S."/>
            <person name="Kikuta A."/>
            <person name="Kobayashi H."/>
            <person name="Kobayashi N."/>
            <person name="Machita K."/>
            <person name="Maehara T."/>
            <person name="Masukawa M."/>
            <person name="Mizubayashi T."/>
            <person name="Mukai Y."/>
            <person name="Nagasaki H."/>
            <person name="Nagata Y."/>
            <person name="Naito S."/>
            <person name="Nakashima M."/>
            <person name="Nakama Y."/>
            <person name="Nakamichi Y."/>
            <person name="Nakamura M."/>
            <person name="Meguro A."/>
            <person name="Negishi M."/>
            <person name="Ohta I."/>
            <person name="Ohta T."/>
            <person name="Okamoto M."/>
            <person name="Ono N."/>
            <person name="Saji S."/>
            <person name="Sakaguchi M."/>
            <person name="Sakai K."/>
            <person name="Shibata M."/>
            <person name="Shimokawa T."/>
            <person name="Song J."/>
            <person name="Takazaki Y."/>
            <person name="Terasawa K."/>
            <person name="Tsugane M."/>
            <person name="Tsuji K."/>
            <person name="Ueda S."/>
            <person name="Waki K."/>
            <person name="Yamagata H."/>
            <person name="Yamamoto M."/>
            <person name="Yamamoto S."/>
            <person name="Yamane H."/>
            <person name="Yoshiki S."/>
            <person name="Yoshihara R."/>
            <person name="Yukawa K."/>
            <person name="Zhong H."/>
            <person name="Yano M."/>
            <person name="Yuan Q."/>
            <person name="Ouyang S."/>
            <person name="Liu J."/>
            <person name="Jones K.M."/>
            <person name="Gansberger K."/>
            <person name="Moffat K."/>
            <person name="Hill J."/>
            <person name="Bera J."/>
            <person name="Fadrosh D."/>
            <person name="Jin S."/>
            <person name="Johri S."/>
            <person name="Kim M."/>
            <person name="Overton L."/>
            <person name="Reardon M."/>
            <person name="Tsitrin T."/>
            <person name="Vuong H."/>
            <person name="Weaver B."/>
            <person name="Ciecko A."/>
            <person name="Tallon L."/>
            <person name="Jackson J."/>
            <person name="Pai G."/>
            <person name="Aken S.V."/>
            <person name="Utterback T."/>
            <person name="Reidmuller S."/>
            <person name="Feldblyum T."/>
            <person name="Hsiao J."/>
            <person name="Zismann V."/>
            <person name="Iobst S."/>
            <person name="de Vazeille A.R."/>
            <person name="Buell C.R."/>
            <person name="Ying K."/>
            <person name="Li Y."/>
            <person name="Lu T."/>
            <person name="Huang Y."/>
            <person name="Zhao Q."/>
            <person name="Feng Q."/>
            <person name="Zhang L."/>
            <person name="Zhu J."/>
            <person name="Weng Q."/>
            <person name="Mu J."/>
            <person name="Lu Y."/>
            <person name="Fan D."/>
            <person name="Liu Y."/>
            <person name="Guan J."/>
            <person name="Zhang Y."/>
            <person name="Yu S."/>
            <person name="Liu X."/>
            <person name="Zhang Y."/>
            <person name="Hong G."/>
            <person name="Han B."/>
            <person name="Choisne N."/>
            <person name="Demange N."/>
            <person name="Orjeda G."/>
            <person name="Samain S."/>
            <person name="Cattolico L."/>
            <person name="Pelletier E."/>
            <person name="Couloux A."/>
            <person name="Segurens B."/>
            <person name="Wincker P."/>
            <person name="D'Hont A."/>
            <person name="Scarpelli C."/>
            <person name="Weissenbach J."/>
            <person name="Salanoubat M."/>
            <person name="Quetier F."/>
            <person name="Yu Y."/>
            <person name="Kim H.R."/>
            <person name="Rambo T."/>
            <person name="Currie J."/>
            <person name="Collura K."/>
            <person name="Luo M."/>
            <person name="Yang T."/>
            <person name="Ammiraju J.S.S."/>
            <person name="Engler F."/>
            <person name="Soderlund C."/>
            <person name="Wing R.A."/>
            <person name="Palmer L.E."/>
            <person name="de la Bastide M."/>
            <person name="Spiegel L."/>
            <person name="Nascimento L."/>
            <person name="Zutavern T."/>
            <person name="O'Shaughnessy A."/>
            <person name="Dike S."/>
            <person name="Dedhia N."/>
            <person name="Preston R."/>
            <person name="Balija V."/>
            <person name="McCombie W.R."/>
            <person name="Chow T."/>
            <person name="Chen H."/>
            <person name="Chung M."/>
            <person name="Chen C."/>
            <person name="Shaw J."/>
            <person name="Wu H."/>
            <person name="Hsiao K."/>
            <person name="Chao Y."/>
            <person name="Chu M."/>
            <person name="Cheng C."/>
            <person name="Hour A."/>
            <person name="Lee P."/>
            <person name="Lin S."/>
            <person name="Lin Y."/>
            <person name="Liou J."/>
            <person name="Liu S."/>
            <person name="Hsing Y."/>
            <person name="Raghuvanshi S."/>
            <person name="Mohanty A."/>
            <person name="Bharti A.K."/>
            <person name="Gaur A."/>
            <person name="Gupta V."/>
            <person name="Kumar D."/>
            <person name="Ravi V."/>
            <person name="Vij S."/>
            <person name="Kapur A."/>
            <person name="Khurana P."/>
            <person name="Khurana P."/>
            <person name="Khurana J.P."/>
            <person name="Tyagi A.K."/>
            <person name="Gaikwad K."/>
            <person name="Singh A."/>
            <person name="Dalal V."/>
            <person name="Srivastava S."/>
            <person name="Dixit A."/>
            <person name="Pal A.K."/>
            <person name="Ghazi I.A."/>
            <person name="Yadav M."/>
            <person name="Pandit A."/>
            <person name="Bhargava A."/>
            <person name="Sureshbabu K."/>
            <person name="Batra K."/>
            <person name="Sharma T.R."/>
            <person name="Mohapatra T."/>
            <person name="Singh N.K."/>
            <person name="Messing J."/>
            <person name="Nelson A.B."/>
            <person name="Fuks G."/>
            <person name="Kavchok S."/>
            <person name="Keizer G."/>
            <person name="Linton E."/>
            <person name="Llaca V."/>
            <person name="Song R."/>
            <person name="Tanyolac B."/>
            <person name="Young S."/>
            <person name="Ho-Il K."/>
            <person name="Hahn J.H."/>
            <person name="Sangsakoo G."/>
            <person name="Vanavichit A."/>
            <person name="de Mattos Luiz.A.T."/>
            <person name="Zimmer P.D."/>
            <person name="Malone G."/>
            <person name="Dellagostin O."/>
            <person name="de Oliveira A.C."/>
            <person name="Bevan M."/>
            <person name="Bancroft I."/>
            <person name="Minx P."/>
            <person name="Cordum H."/>
            <person name="Wilson R."/>
            <person name="Cheng Z."/>
            <person name="Jin W."/>
            <person name="Jiang J."/>
            <person name="Leong S.A."/>
            <person name="Iwama H."/>
            <person name="Gojobori T."/>
            <person name="Itoh T."/>
            <person name="Niimura Y."/>
            <person name="Fujii Y."/>
            <person name="Habara T."/>
            <person name="Sakai H."/>
            <person name="Sato Y."/>
            <person name="Wilson G."/>
            <person name="Kumar K."/>
            <person name="McCouch S."/>
            <person name="Juretic N."/>
            <person name="Hoen D."/>
            <person name="Wright S."/>
            <person name="Bruskiewich R."/>
            <person name="Bureau T."/>
            <person name="Miyao A."/>
            <person name="Hirochika H."/>
            <person name="Nishikawa T."/>
            <person name="Kadowaki K."/>
            <person name="Sugiura M."/>
            <person name="Burr B."/>
            <person name="Sasaki T."/>
        </authorList>
    </citation>
    <scope>NUCLEOTIDE SEQUENCE [LARGE SCALE GENOMIC DNA]</scope>
    <source>
        <strain evidence="3">cv. Nipponbare</strain>
    </source>
</reference>
<dbReference type="AlphaFoldDB" id="A0A0P0WNC5"/>
<name>A0A0P0WNC5_ORYSJ</name>
<evidence type="ECO:0000313" key="3">
    <source>
        <dbReference type="Proteomes" id="UP000059680"/>
    </source>
</evidence>
<dbReference type="PaxDb" id="39947-A0A0P0WNC5"/>
<keyword evidence="3" id="KW-1185">Reference proteome</keyword>
<feature type="region of interest" description="Disordered" evidence="1">
    <location>
        <begin position="76"/>
        <end position="99"/>
    </location>
</feature>
<gene>
    <name evidence="2" type="ordered locus">Os05g0464400</name>
    <name evidence="2" type="ORF">OSNPB_050464400</name>
</gene>
<dbReference type="Proteomes" id="UP000059680">
    <property type="component" value="Chromosome 5"/>
</dbReference>
<protein>
    <submittedName>
        <fullName evidence="2">Os05g0464400 protein</fullName>
    </submittedName>
</protein>
<evidence type="ECO:0000256" key="1">
    <source>
        <dbReference type="SAM" id="MobiDB-lite"/>
    </source>
</evidence>
<feature type="region of interest" description="Disordered" evidence="1">
    <location>
        <begin position="1"/>
        <end position="23"/>
    </location>
</feature>
<feature type="compositionally biased region" description="Basic and acidic residues" evidence="1">
    <location>
        <begin position="78"/>
        <end position="90"/>
    </location>
</feature>
<reference evidence="2 3" key="3">
    <citation type="journal article" date="2013" name="Rice">
        <title>Improvement of the Oryza sativa Nipponbare reference genome using next generation sequence and optical map data.</title>
        <authorList>
            <person name="Kawahara Y."/>
            <person name="de la Bastide M."/>
            <person name="Hamilton J.P."/>
            <person name="Kanamori H."/>
            <person name="McCombie W.R."/>
            <person name="Ouyang S."/>
            <person name="Schwartz D.C."/>
            <person name="Tanaka T."/>
            <person name="Wu J."/>
            <person name="Zhou S."/>
            <person name="Childs K.L."/>
            <person name="Davidson R.M."/>
            <person name="Lin H."/>
            <person name="Quesada-Ocampo L."/>
            <person name="Vaillancourt B."/>
            <person name="Sakai H."/>
            <person name="Lee S.S."/>
            <person name="Kim J."/>
            <person name="Numa H."/>
            <person name="Itoh T."/>
            <person name="Buell C.R."/>
            <person name="Matsumoto T."/>
        </authorList>
    </citation>
    <scope>NUCLEOTIDE SEQUENCE [LARGE SCALE GENOMIC DNA]</scope>
    <source>
        <strain evidence="3">cv. Nipponbare</strain>
    </source>
</reference>